<dbReference type="SUPFAM" id="SSF49899">
    <property type="entry name" value="Concanavalin A-like lectins/glucanases"/>
    <property type="match status" value="2"/>
</dbReference>
<accession>A0ABT6FKD7</accession>
<dbReference type="Pfam" id="PF00251">
    <property type="entry name" value="Glyco_hydro_32N"/>
    <property type="match status" value="1"/>
</dbReference>
<dbReference type="EC" id="3.2.1.26" evidence="2"/>
<proteinExistence type="inferred from homology"/>
<keyword evidence="6" id="KW-0732">Signal</keyword>
<keyword evidence="4 5" id="KW-0326">Glycosidase</keyword>
<evidence type="ECO:0000259" key="8">
    <source>
        <dbReference type="Pfam" id="PF08244"/>
    </source>
</evidence>
<evidence type="ECO:0000256" key="5">
    <source>
        <dbReference type="RuleBase" id="RU362110"/>
    </source>
</evidence>
<dbReference type="InterPro" id="IPR023296">
    <property type="entry name" value="Glyco_hydro_beta-prop_sf"/>
</dbReference>
<dbReference type="Gene3D" id="2.60.120.200">
    <property type="match status" value="1"/>
</dbReference>
<reference evidence="9 10" key="1">
    <citation type="submission" date="2023-03" db="EMBL/GenBank/DDBJ databases">
        <title>Paludisphaera mucosa sp. nov. a novel planctomycete from northern fen.</title>
        <authorList>
            <person name="Ivanova A."/>
        </authorList>
    </citation>
    <scope>NUCLEOTIDE SEQUENCE [LARGE SCALE GENOMIC DNA]</scope>
    <source>
        <strain evidence="9 10">Pla2</strain>
    </source>
</reference>
<keyword evidence="10" id="KW-1185">Reference proteome</keyword>
<evidence type="ECO:0000256" key="1">
    <source>
        <dbReference type="ARBA" id="ARBA00009902"/>
    </source>
</evidence>
<gene>
    <name evidence="9" type="ORF">PZE19_29710</name>
</gene>
<dbReference type="InterPro" id="IPR013148">
    <property type="entry name" value="Glyco_hydro_32_N"/>
</dbReference>
<dbReference type="CDD" id="cd08996">
    <property type="entry name" value="GH32_FFase"/>
    <property type="match status" value="1"/>
</dbReference>
<dbReference type="Proteomes" id="UP001216907">
    <property type="component" value="Unassembled WGS sequence"/>
</dbReference>
<evidence type="ECO:0000256" key="3">
    <source>
        <dbReference type="ARBA" id="ARBA00022801"/>
    </source>
</evidence>
<evidence type="ECO:0000259" key="7">
    <source>
        <dbReference type="Pfam" id="PF00251"/>
    </source>
</evidence>
<dbReference type="PANTHER" id="PTHR43101">
    <property type="entry name" value="BETA-FRUCTOSIDASE"/>
    <property type="match status" value="1"/>
</dbReference>
<dbReference type="SUPFAM" id="SSF75005">
    <property type="entry name" value="Arabinanase/levansucrase/invertase"/>
    <property type="match status" value="1"/>
</dbReference>
<dbReference type="InterPro" id="IPR051214">
    <property type="entry name" value="GH32_Enzymes"/>
</dbReference>
<dbReference type="Gene3D" id="2.60.120.560">
    <property type="entry name" value="Exo-inulinase, domain 1"/>
    <property type="match status" value="1"/>
</dbReference>
<organism evidence="9 10">
    <name type="scientific">Paludisphaera mucosa</name>
    <dbReference type="NCBI Taxonomy" id="3030827"/>
    <lineage>
        <taxon>Bacteria</taxon>
        <taxon>Pseudomonadati</taxon>
        <taxon>Planctomycetota</taxon>
        <taxon>Planctomycetia</taxon>
        <taxon>Isosphaerales</taxon>
        <taxon>Isosphaeraceae</taxon>
        <taxon>Paludisphaera</taxon>
    </lineage>
</organism>
<dbReference type="InterPro" id="IPR013320">
    <property type="entry name" value="ConA-like_dom_sf"/>
</dbReference>
<dbReference type="EMBL" id="JARRAG010000002">
    <property type="protein sequence ID" value="MDG3007961.1"/>
    <property type="molecule type" value="Genomic_DNA"/>
</dbReference>
<evidence type="ECO:0000256" key="6">
    <source>
        <dbReference type="SAM" id="SignalP"/>
    </source>
</evidence>
<dbReference type="InterPro" id="IPR013189">
    <property type="entry name" value="Glyco_hydro_32_C"/>
</dbReference>
<comment type="caution">
    <text evidence="9">The sequence shown here is derived from an EMBL/GenBank/DDBJ whole genome shotgun (WGS) entry which is preliminary data.</text>
</comment>
<keyword evidence="3 5" id="KW-0378">Hydrolase</keyword>
<dbReference type="Pfam" id="PF08244">
    <property type="entry name" value="Glyco_hydro_32C"/>
    <property type="match status" value="1"/>
</dbReference>
<feature type="domain" description="Glycosyl hydrolase family 32 N-terminal" evidence="7">
    <location>
        <begin position="264"/>
        <end position="547"/>
    </location>
</feature>
<dbReference type="PANTHER" id="PTHR43101:SF1">
    <property type="entry name" value="BETA-FRUCTOSIDASE"/>
    <property type="match status" value="1"/>
</dbReference>
<dbReference type="Pfam" id="PF13385">
    <property type="entry name" value="Laminin_G_3"/>
    <property type="match status" value="1"/>
</dbReference>
<evidence type="ECO:0000256" key="2">
    <source>
        <dbReference type="ARBA" id="ARBA00012758"/>
    </source>
</evidence>
<dbReference type="Gene3D" id="2.115.10.20">
    <property type="entry name" value="Glycosyl hydrolase domain, family 43"/>
    <property type="match status" value="1"/>
</dbReference>
<comment type="similarity">
    <text evidence="1 5">Belongs to the glycosyl hydrolase 32 family.</text>
</comment>
<sequence length="740" mass="81298">MTTRRGLARSASWLVLFLGLSVPTLAAEWELRDKTLVVWAAPANLGQQGGSALTVQQPGGGFDAVVFGELAPGRWMAGSEFFRRTQTDQSAAAAETGDAKTLVQVAVAYKGRRVSIYRDARPYAEYDMASEPVAFTSSSVALLGLRHLEMMGGPTFRGEIEDARIYPLALDAGALSKLKPDQPSDPAPLAWWTFDDGKVDDRMGAFPPARLMGAATVRDGRLHLDGGFAMIGKGIGAARTRETEDWPTYHVSALPREGLARPYDANGCIYWKGKYHLMYIYQDPKLPKGGHCWGHAVSTDLVDWTFLPPALVPQREDRDVGIFSGNAFLDKNGVPTLCWFGVEAGVCVATAADDDLIVWKKHPKNPIIPMPRPGEPGHGVYTVWDPYLWLEGDDYICLLGGNKLPNGKDTLYTMKSKDLVSWAPVGPFFDHPDLSWTTEGEDCSCPDFFKIGGKRALLCISHKVGGRIYIGRYENDRFFPEKHVRMNWPGGQFFAPESLLDDKGRRIIWAWVTDPRTLPTQQATGSGVQSLPRVIDLDVEGNLTIKPVPELERLRRNPRRSADMSVGSEVAVATFDGAPIRGDAMELALSVEPGSAEEVAVAVRCTPDDSEKTVIRYRPGAKTLAIDSSKSTRRDDVVYTNGPLDTGGLLRGSDYKNPRNVFEAPLELKPGEPLRLRIFLDGPMLEVFANDRQCLTQQVFPESKEARMVKVSAQGGPVIFNGIEAWDMAPAKFVDKKGAN</sequence>
<feature type="domain" description="Glycosyl hydrolase family 32 C-terminal" evidence="8">
    <location>
        <begin position="550"/>
        <end position="727"/>
    </location>
</feature>
<evidence type="ECO:0000313" key="10">
    <source>
        <dbReference type="Proteomes" id="UP001216907"/>
    </source>
</evidence>
<dbReference type="InterPro" id="IPR001362">
    <property type="entry name" value="Glyco_hydro_32"/>
</dbReference>
<feature type="signal peptide" evidence="6">
    <location>
        <begin position="1"/>
        <end position="26"/>
    </location>
</feature>
<dbReference type="SMART" id="SM00640">
    <property type="entry name" value="Glyco_32"/>
    <property type="match status" value="1"/>
</dbReference>
<name>A0ABT6FKD7_9BACT</name>
<feature type="chain" id="PRO_5046666410" description="beta-fructofuranosidase" evidence="6">
    <location>
        <begin position="27"/>
        <end position="740"/>
    </location>
</feature>
<evidence type="ECO:0000313" key="9">
    <source>
        <dbReference type="EMBL" id="MDG3007961.1"/>
    </source>
</evidence>
<evidence type="ECO:0000256" key="4">
    <source>
        <dbReference type="ARBA" id="ARBA00023295"/>
    </source>
</evidence>
<dbReference type="RefSeq" id="WP_277864229.1">
    <property type="nucleotide sequence ID" value="NZ_JARRAG010000002.1"/>
</dbReference>
<protein>
    <recommendedName>
        <fullName evidence="2">beta-fructofuranosidase</fullName>
        <ecNumber evidence="2">3.2.1.26</ecNumber>
    </recommendedName>
</protein>